<dbReference type="InterPro" id="IPR036770">
    <property type="entry name" value="Ankyrin_rpt-contain_sf"/>
</dbReference>
<evidence type="ECO:0000256" key="2">
    <source>
        <dbReference type="ARBA" id="ARBA00023043"/>
    </source>
</evidence>
<dbReference type="PROSITE" id="PS50088">
    <property type="entry name" value="ANK_REPEAT"/>
    <property type="match status" value="3"/>
</dbReference>
<dbReference type="EMBL" id="MIKF01000058">
    <property type="protein sequence ID" value="RTE80350.1"/>
    <property type="molecule type" value="Genomic_DNA"/>
</dbReference>
<dbReference type="Pfam" id="PF13637">
    <property type="entry name" value="Ank_4"/>
    <property type="match status" value="1"/>
</dbReference>
<dbReference type="Proteomes" id="UP000287124">
    <property type="component" value="Unassembled WGS sequence"/>
</dbReference>
<dbReference type="AlphaFoldDB" id="A0A430LXA3"/>
<keyword evidence="2 3" id="KW-0040">ANK repeat</keyword>
<sequence length="652" mass="73269">MSGLEILGAVASSIALAQAVQGTIKAVNLLREIRQIRQQCDDLKNEARSIHFCLFGIQEALNQIVSKYSNDRKWHDPRRITRKMQWLTESKKIEELARKAQNTKLNLHLAITLRTSSILHSIKQHTIYYLEGSQQNPTGLLKGPLPGPIQASVLGPVEGRVEEIETEGDSCSETSEASVQSMGDSLQLDEFQSLSPADESGVCAKAVMGQAYESVEILLELWKNVLPQQGLSRLFYAEARLYTGLILVYRRVGYLVNFTLVHFSWQVTNDKARHVLAKTLSFVQGGRRIRRIHQAAKQGDTVQMRQALREQPEAIDELDNCGSAPIHHAVIRDFDGYTPLMIATLNGHEGAVQILLQNDQCRRHVDLHRNSGRTALHMAVREAFPKWVHMLLEAGASVEKRDFLGRTPLQGLAKSQADQQTAHRIIRLLQGQHARLDAQDNMGATTLFRAVMHNNVTVLRVLVDAGASLNTTATFSENILHVAAGYADLEITSYLAEQHLTLVDPRLRDADGLAPLGRLGWCCEADDWQLIDSLRRPSPEEQQVFISLYFDLLSHYLLRHMSTLKQLLRAAEQRDTSISSERITALIQKSDVTGREDMVKWYRGIQGNLRDGNWEQIVLDVQDEYDEAFEDLGRAGVARNKTLADPEVKAFF</sequence>
<feature type="repeat" description="ANK" evidence="3">
    <location>
        <begin position="371"/>
        <end position="403"/>
    </location>
</feature>
<dbReference type="PANTHER" id="PTHR24198">
    <property type="entry name" value="ANKYRIN REPEAT AND PROTEIN KINASE DOMAIN-CONTAINING PROTEIN"/>
    <property type="match status" value="1"/>
</dbReference>
<dbReference type="PROSITE" id="PS50297">
    <property type="entry name" value="ANK_REP_REGION"/>
    <property type="match status" value="3"/>
</dbReference>
<organism evidence="4 5">
    <name type="scientific">Fusarium euwallaceae</name>
    <dbReference type="NCBI Taxonomy" id="1147111"/>
    <lineage>
        <taxon>Eukaryota</taxon>
        <taxon>Fungi</taxon>
        <taxon>Dikarya</taxon>
        <taxon>Ascomycota</taxon>
        <taxon>Pezizomycotina</taxon>
        <taxon>Sordariomycetes</taxon>
        <taxon>Hypocreomycetidae</taxon>
        <taxon>Hypocreales</taxon>
        <taxon>Nectriaceae</taxon>
        <taxon>Fusarium</taxon>
        <taxon>Fusarium solani species complex</taxon>
    </lineage>
</organism>
<evidence type="ECO:0000256" key="3">
    <source>
        <dbReference type="PROSITE-ProRule" id="PRU00023"/>
    </source>
</evidence>
<reference evidence="4 5" key="1">
    <citation type="submission" date="2017-06" db="EMBL/GenBank/DDBJ databases">
        <title>Comparative genomic analysis of Ambrosia Fusariam Clade fungi.</title>
        <authorList>
            <person name="Stajich J.E."/>
            <person name="Carrillo J."/>
            <person name="Kijimoto T."/>
            <person name="Eskalen A."/>
            <person name="O'Donnell K."/>
            <person name="Kasson M."/>
        </authorList>
    </citation>
    <scope>NUCLEOTIDE SEQUENCE [LARGE SCALE GENOMIC DNA]</scope>
    <source>
        <strain evidence="4 5">UCR1854</strain>
    </source>
</reference>
<dbReference type="InterPro" id="IPR002110">
    <property type="entry name" value="Ankyrin_rpt"/>
</dbReference>
<dbReference type="SUPFAM" id="SSF48403">
    <property type="entry name" value="Ankyrin repeat"/>
    <property type="match status" value="1"/>
</dbReference>
<dbReference type="PANTHER" id="PTHR24198:SF165">
    <property type="entry name" value="ANKYRIN REPEAT-CONTAINING PROTEIN-RELATED"/>
    <property type="match status" value="1"/>
</dbReference>
<feature type="repeat" description="ANK" evidence="3">
    <location>
        <begin position="335"/>
        <end position="358"/>
    </location>
</feature>
<gene>
    <name evidence="4" type="ORF">BHE90_005153</name>
</gene>
<feature type="repeat" description="ANK" evidence="3">
    <location>
        <begin position="442"/>
        <end position="474"/>
    </location>
</feature>
<evidence type="ECO:0000313" key="4">
    <source>
        <dbReference type="EMBL" id="RTE80350.1"/>
    </source>
</evidence>
<proteinExistence type="predicted"/>
<keyword evidence="1" id="KW-0677">Repeat</keyword>
<comment type="caution">
    <text evidence="4">The sequence shown here is derived from an EMBL/GenBank/DDBJ whole genome shotgun (WGS) entry which is preliminary data.</text>
</comment>
<evidence type="ECO:0000256" key="1">
    <source>
        <dbReference type="ARBA" id="ARBA00022737"/>
    </source>
</evidence>
<protein>
    <submittedName>
        <fullName evidence="4">Uncharacterized protein</fullName>
    </submittedName>
</protein>
<accession>A0A430LXA3</accession>
<name>A0A430LXA3_9HYPO</name>
<evidence type="ECO:0000313" key="5">
    <source>
        <dbReference type="Proteomes" id="UP000287124"/>
    </source>
</evidence>
<dbReference type="Pfam" id="PF12796">
    <property type="entry name" value="Ank_2"/>
    <property type="match status" value="1"/>
</dbReference>
<keyword evidence="5" id="KW-1185">Reference proteome</keyword>
<dbReference type="Gene3D" id="1.25.40.20">
    <property type="entry name" value="Ankyrin repeat-containing domain"/>
    <property type="match status" value="2"/>
</dbReference>
<dbReference type="SMART" id="SM00248">
    <property type="entry name" value="ANK"/>
    <property type="match status" value="5"/>
</dbReference>